<proteinExistence type="predicted"/>
<feature type="non-terminal residue" evidence="1">
    <location>
        <position position="1"/>
    </location>
</feature>
<dbReference type="AlphaFoldDB" id="A0A6S7KPS7"/>
<dbReference type="OrthoDB" id="10181098at2759"/>
<organism evidence="1 2">
    <name type="scientific">Paramuricea clavata</name>
    <name type="common">Red gorgonian</name>
    <name type="synonym">Violescent sea-whip</name>
    <dbReference type="NCBI Taxonomy" id="317549"/>
    <lineage>
        <taxon>Eukaryota</taxon>
        <taxon>Metazoa</taxon>
        <taxon>Cnidaria</taxon>
        <taxon>Anthozoa</taxon>
        <taxon>Octocorallia</taxon>
        <taxon>Malacalcyonacea</taxon>
        <taxon>Plexauridae</taxon>
        <taxon>Paramuricea</taxon>
    </lineage>
</organism>
<keyword evidence="2" id="KW-1185">Reference proteome</keyword>
<sequence>AATPPLPTTPPSTPFEAIFSDFFDYGGRHYLVVGDRLSGWVEVLSSTAGTNLGGSVGLVLCNVWGTRGALKRRWPRVYGKTY</sequence>
<comment type="caution">
    <text evidence="1">The sequence shown here is derived from an EMBL/GenBank/DDBJ whole genome shotgun (WGS) entry which is preliminary data.</text>
</comment>
<reference evidence="1" key="1">
    <citation type="submission" date="2020-04" db="EMBL/GenBank/DDBJ databases">
        <authorList>
            <person name="Alioto T."/>
            <person name="Alioto T."/>
            <person name="Gomez Garrido J."/>
        </authorList>
    </citation>
    <scope>NUCLEOTIDE SEQUENCE</scope>
    <source>
        <strain evidence="1">A484AB</strain>
    </source>
</reference>
<name>A0A6S7KPS7_PARCT</name>
<accession>A0A6S7KPS7</accession>
<evidence type="ECO:0000313" key="1">
    <source>
        <dbReference type="EMBL" id="CAB4046118.1"/>
    </source>
</evidence>
<evidence type="ECO:0000313" key="2">
    <source>
        <dbReference type="Proteomes" id="UP001152795"/>
    </source>
</evidence>
<protein>
    <submittedName>
        <fullName evidence="1">Uncharacterized protein</fullName>
    </submittedName>
</protein>
<dbReference type="Proteomes" id="UP001152795">
    <property type="component" value="Unassembled WGS sequence"/>
</dbReference>
<dbReference type="EMBL" id="CACRXK020045975">
    <property type="protein sequence ID" value="CAB4046118.1"/>
    <property type="molecule type" value="Genomic_DNA"/>
</dbReference>
<gene>
    <name evidence="1" type="ORF">PACLA_8A039010</name>
</gene>